<keyword evidence="1" id="KW-0285">Flavoprotein</keyword>
<dbReference type="STRING" id="67331.SAMN04490357_6584"/>
<evidence type="ECO:0000256" key="5">
    <source>
        <dbReference type="SAM" id="MobiDB-lite"/>
    </source>
</evidence>
<dbReference type="InterPro" id="IPR011251">
    <property type="entry name" value="Luciferase-like_dom"/>
</dbReference>
<dbReference type="SUPFAM" id="SSF51679">
    <property type="entry name" value="Bacterial luciferase-like"/>
    <property type="match status" value="1"/>
</dbReference>
<organism evidence="7 8">
    <name type="scientific">Streptomyces misionensis</name>
    <dbReference type="NCBI Taxonomy" id="67331"/>
    <lineage>
        <taxon>Bacteria</taxon>
        <taxon>Bacillati</taxon>
        <taxon>Actinomycetota</taxon>
        <taxon>Actinomycetes</taxon>
        <taxon>Kitasatosporales</taxon>
        <taxon>Streptomycetaceae</taxon>
        <taxon>Streptomyces</taxon>
    </lineage>
</organism>
<feature type="region of interest" description="Disordered" evidence="5">
    <location>
        <begin position="307"/>
        <end position="329"/>
    </location>
</feature>
<evidence type="ECO:0000256" key="1">
    <source>
        <dbReference type="ARBA" id="ARBA00022630"/>
    </source>
</evidence>
<keyword evidence="2" id="KW-0288">FMN</keyword>
<dbReference type="EMBL" id="FNTD01000004">
    <property type="protein sequence ID" value="SEE00067.1"/>
    <property type="molecule type" value="Genomic_DNA"/>
</dbReference>
<feature type="compositionally biased region" description="Polar residues" evidence="5">
    <location>
        <begin position="319"/>
        <end position="329"/>
    </location>
</feature>
<evidence type="ECO:0000259" key="6">
    <source>
        <dbReference type="Pfam" id="PF00296"/>
    </source>
</evidence>
<dbReference type="RefSeq" id="WP_079172476.1">
    <property type="nucleotide sequence ID" value="NZ_FNTD01000004.1"/>
</dbReference>
<protein>
    <submittedName>
        <fullName evidence="7">Probable F420-dependent oxidoreductase, MSMEG_2516 family</fullName>
    </submittedName>
</protein>
<proteinExistence type="predicted"/>
<dbReference type="GO" id="GO:0046306">
    <property type="term" value="P:alkanesulfonate catabolic process"/>
    <property type="evidence" value="ECO:0007669"/>
    <property type="project" value="TreeGrafter"/>
</dbReference>
<keyword evidence="3" id="KW-0560">Oxidoreductase</keyword>
<dbReference type="GeneID" id="95515619"/>
<evidence type="ECO:0000256" key="3">
    <source>
        <dbReference type="ARBA" id="ARBA00023002"/>
    </source>
</evidence>
<dbReference type="AlphaFoldDB" id="A0A1H5F9F1"/>
<dbReference type="Proteomes" id="UP000182375">
    <property type="component" value="Unassembled WGS sequence"/>
</dbReference>
<accession>A0A1H5F9F1</accession>
<evidence type="ECO:0000313" key="8">
    <source>
        <dbReference type="Proteomes" id="UP000182375"/>
    </source>
</evidence>
<evidence type="ECO:0000313" key="7">
    <source>
        <dbReference type="EMBL" id="SEE00067.1"/>
    </source>
</evidence>
<gene>
    <name evidence="7" type="ORF">SAMN04490357_6584</name>
</gene>
<evidence type="ECO:0000256" key="4">
    <source>
        <dbReference type="ARBA" id="ARBA00023033"/>
    </source>
</evidence>
<keyword evidence="4" id="KW-0503">Monooxygenase</keyword>
<dbReference type="Gene3D" id="3.20.20.30">
    <property type="entry name" value="Luciferase-like domain"/>
    <property type="match status" value="1"/>
</dbReference>
<sequence length="329" mass="34559">MQSPIVSVQAQPRDAASWTALARRAEAGGYDALLAGDHPGTAASPFVALAAAAAVTERLGLGSYVSHAGVREPLLLASDVATLDLVSGGRARLALGAGHTPAEWEMLGGQRPDVAGRVRRFQAVAEACRALLAGETVTLDGPGARAREARLTRPRPVQSEVPFTFGGGNTALLRWAGAHADVVGLSGLGRTLPDGHTHEARWKAEDIDRQIDLIEQGAAGRSTAPAREALVQMVEVTDDAEAAAHRIAGQLNCSPADVLGSPYAWVGTAREITAALERHRRRWGITRYVVRESHLDAVDRLRAHFPDGGGAAVTERGQKSMNNPGSGVI</sequence>
<dbReference type="PANTHER" id="PTHR42847:SF4">
    <property type="entry name" value="ALKANESULFONATE MONOOXYGENASE-RELATED"/>
    <property type="match status" value="1"/>
</dbReference>
<feature type="domain" description="Luciferase-like" evidence="6">
    <location>
        <begin position="13"/>
        <end position="272"/>
    </location>
</feature>
<evidence type="ECO:0000256" key="2">
    <source>
        <dbReference type="ARBA" id="ARBA00022643"/>
    </source>
</evidence>
<dbReference type="PANTHER" id="PTHR42847">
    <property type="entry name" value="ALKANESULFONATE MONOOXYGENASE"/>
    <property type="match status" value="1"/>
</dbReference>
<dbReference type="InterPro" id="IPR036661">
    <property type="entry name" value="Luciferase-like_sf"/>
</dbReference>
<reference evidence="7 8" key="1">
    <citation type="submission" date="2016-10" db="EMBL/GenBank/DDBJ databases">
        <authorList>
            <person name="de Groot N.N."/>
        </authorList>
    </citation>
    <scope>NUCLEOTIDE SEQUENCE [LARGE SCALE GENOMIC DNA]</scope>
    <source>
        <strain evidence="7 8">DSM 40306</strain>
    </source>
</reference>
<dbReference type="GO" id="GO:0008726">
    <property type="term" value="F:alkanesulfonate monooxygenase activity"/>
    <property type="evidence" value="ECO:0007669"/>
    <property type="project" value="TreeGrafter"/>
</dbReference>
<dbReference type="InterPro" id="IPR050172">
    <property type="entry name" value="SsuD_RutA_monooxygenase"/>
</dbReference>
<dbReference type="Pfam" id="PF00296">
    <property type="entry name" value="Bac_luciferase"/>
    <property type="match status" value="1"/>
</dbReference>
<name>A0A1H5F9F1_9ACTN</name>